<dbReference type="PROSITE" id="PS51257">
    <property type="entry name" value="PROKAR_LIPOPROTEIN"/>
    <property type="match status" value="1"/>
</dbReference>
<dbReference type="RefSeq" id="WP_344769332.1">
    <property type="nucleotide sequence ID" value="NZ_BAABAK010000019.1"/>
</dbReference>
<dbReference type="EMBL" id="BAABAK010000019">
    <property type="protein sequence ID" value="GAA3980902.1"/>
    <property type="molecule type" value="Genomic_DNA"/>
</dbReference>
<evidence type="ECO:0008006" key="3">
    <source>
        <dbReference type="Google" id="ProtNLM"/>
    </source>
</evidence>
<comment type="caution">
    <text evidence="1">The sequence shown here is derived from an EMBL/GenBank/DDBJ whole genome shotgun (WGS) entry which is preliminary data.</text>
</comment>
<sequence>MSVKFMVPLLLFSIGCHNSNPNQGSGGNRVEKQTTLSSSGIMDSTKSLINQSIALKKELKEGKISRAAFEKTNSDLMTSYHTLFNSLSPADTLIITQYKKEKEVLKDSLKNTNAPRWK</sequence>
<keyword evidence="2" id="KW-1185">Reference proteome</keyword>
<organism evidence="1 2">
    <name type="scientific">Pedobacter ginsengiterrae</name>
    <dbReference type="NCBI Taxonomy" id="871696"/>
    <lineage>
        <taxon>Bacteria</taxon>
        <taxon>Pseudomonadati</taxon>
        <taxon>Bacteroidota</taxon>
        <taxon>Sphingobacteriia</taxon>
        <taxon>Sphingobacteriales</taxon>
        <taxon>Sphingobacteriaceae</taxon>
        <taxon>Pedobacter</taxon>
    </lineage>
</organism>
<proteinExistence type="predicted"/>
<name>A0ABP7QDX1_9SPHI</name>
<evidence type="ECO:0000313" key="2">
    <source>
        <dbReference type="Proteomes" id="UP001501081"/>
    </source>
</evidence>
<gene>
    <name evidence="1" type="ORF">GCM10022246_36310</name>
</gene>
<protein>
    <recommendedName>
        <fullName evidence="3">DUF4296 domain-containing protein</fullName>
    </recommendedName>
</protein>
<dbReference type="Proteomes" id="UP001501081">
    <property type="component" value="Unassembled WGS sequence"/>
</dbReference>
<reference evidence="2" key="1">
    <citation type="journal article" date="2019" name="Int. J. Syst. Evol. Microbiol.">
        <title>The Global Catalogue of Microorganisms (GCM) 10K type strain sequencing project: providing services to taxonomists for standard genome sequencing and annotation.</title>
        <authorList>
            <consortium name="The Broad Institute Genomics Platform"/>
            <consortium name="The Broad Institute Genome Sequencing Center for Infectious Disease"/>
            <person name="Wu L."/>
            <person name="Ma J."/>
        </authorList>
    </citation>
    <scope>NUCLEOTIDE SEQUENCE [LARGE SCALE GENOMIC DNA]</scope>
    <source>
        <strain evidence="2">JCM 17338</strain>
    </source>
</reference>
<accession>A0ABP7QDX1</accession>
<evidence type="ECO:0000313" key="1">
    <source>
        <dbReference type="EMBL" id="GAA3980902.1"/>
    </source>
</evidence>